<evidence type="ECO:0000256" key="6">
    <source>
        <dbReference type="ARBA" id="ARBA00022840"/>
    </source>
</evidence>
<name>A0A9P7T124_9HYPO</name>
<evidence type="ECO:0000256" key="8">
    <source>
        <dbReference type="ARBA" id="ARBA00023146"/>
    </source>
</evidence>
<evidence type="ECO:0000256" key="11">
    <source>
        <dbReference type="RuleBase" id="RU363037"/>
    </source>
</evidence>
<evidence type="ECO:0000256" key="9">
    <source>
        <dbReference type="ARBA" id="ARBA00030865"/>
    </source>
</evidence>
<dbReference type="NCBIfam" id="TIGR00464">
    <property type="entry name" value="gltX_bact"/>
    <property type="match status" value="1"/>
</dbReference>
<evidence type="ECO:0000313" key="13">
    <source>
        <dbReference type="EMBL" id="KAG6011766.1"/>
    </source>
</evidence>
<protein>
    <recommendedName>
        <fullName evidence="10">Glutamate--tRNA ligase, mitochondrial</fullName>
        <ecNumber evidence="3">6.1.1.17</ecNumber>
    </recommendedName>
    <alternativeName>
        <fullName evidence="9">Glutamyl-tRNA synthetase</fullName>
    </alternativeName>
</protein>
<dbReference type="CDD" id="cd00808">
    <property type="entry name" value="GluRS_core"/>
    <property type="match status" value="1"/>
</dbReference>
<sequence>MNLQMWFASFIPEFDYAPLSHGVIATPDPDPAPDPDFDVQDEGTLVIGLFINSLIMVLSPHGQTEPDLLSLSELLPISKNKALKQKAQADAQSCNQTILGQSSELPIRARFAPSPTGYLHLGSLRTALFNRLAAEASKRGAFILRLEDTDQKRLVHDAEDRLIQDLKWAGLTWDEGPDCGGPYGPYKQSLRLDIYKQHVQTLLDRGHAYRCFCTPEQLESQKRELHEAGQSTAYPGTCRSVDAAESDMRASRGDAHVVRFRGDAFGRPMLHDAIYGLFQKKEPEEDFVLLKSDGFPTYHLANVVDDHLMKITHVIRGEEWLISTPKHLALYQAFGWDPPTFAHLGLLVNPDGSKMSKRNDSVDLSTYREKGIFPMALLSWLANLGSSFKSGIKAHPLTISDLAKALSFKFTRGGIKLNVDKLDYFQVKYRDALLRDSHPSAFVKYEKDNIIRDYVTEPVLQEIAALTRGKSQKVDLLPEYWRHDLIPISAMSDLDMRAQHYIFDIVATERGGYLTMESLLQKHPYLVWQVPERLYRHSLSSYKPDQRAMHALEEVLEKPHLWGDNKQDAQPVMDAIWAALDGQGVDKLAVYNTLRLIGAGGHDVVSQSSTRMFTILGREEWRRRTDTVKRLLG</sequence>
<feature type="domain" description="Glutamyl/glutaminyl-tRNA synthetase class Ib catalytic" evidence="12">
    <location>
        <begin position="107"/>
        <end position="389"/>
    </location>
</feature>
<dbReference type="HAMAP" id="MF_00022">
    <property type="entry name" value="Glu_tRNA_synth_type1"/>
    <property type="match status" value="1"/>
</dbReference>
<evidence type="ECO:0000256" key="7">
    <source>
        <dbReference type="ARBA" id="ARBA00022917"/>
    </source>
</evidence>
<dbReference type="GO" id="GO:0005524">
    <property type="term" value="F:ATP binding"/>
    <property type="evidence" value="ECO:0007669"/>
    <property type="project" value="UniProtKB-KW"/>
</dbReference>
<keyword evidence="8 11" id="KW-0030">Aminoacyl-tRNA synthetase</keyword>
<dbReference type="Pfam" id="PF00749">
    <property type="entry name" value="tRNA-synt_1c"/>
    <property type="match status" value="1"/>
</dbReference>
<dbReference type="InterPro" id="IPR020058">
    <property type="entry name" value="Glu/Gln-tRNA-synth_Ib_cat-dom"/>
</dbReference>
<evidence type="ECO:0000256" key="1">
    <source>
        <dbReference type="ARBA" id="ARBA00004173"/>
    </source>
</evidence>
<dbReference type="GO" id="GO:0008270">
    <property type="term" value="F:zinc ion binding"/>
    <property type="evidence" value="ECO:0007669"/>
    <property type="project" value="InterPro"/>
</dbReference>
<dbReference type="PRINTS" id="PR00987">
    <property type="entry name" value="TRNASYNTHGLU"/>
</dbReference>
<evidence type="ECO:0000256" key="10">
    <source>
        <dbReference type="ARBA" id="ARBA00072917"/>
    </source>
</evidence>
<evidence type="ECO:0000259" key="12">
    <source>
        <dbReference type="Pfam" id="PF00749"/>
    </source>
</evidence>
<dbReference type="InterPro" id="IPR049940">
    <property type="entry name" value="GluQ/Sye"/>
</dbReference>
<dbReference type="AlphaFoldDB" id="A0A9P7T124"/>
<keyword evidence="6 11" id="KW-0067">ATP-binding</keyword>
<dbReference type="SUPFAM" id="SSF52374">
    <property type="entry name" value="Nucleotidylyl transferase"/>
    <property type="match status" value="1"/>
</dbReference>
<keyword evidence="4 11" id="KW-0436">Ligase</keyword>
<dbReference type="FunFam" id="3.40.50.620:FF:000045">
    <property type="entry name" value="Glutamate--tRNA ligase, mitochondrial"/>
    <property type="match status" value="1"/>
</dbReference>
<dbReference type="Proteomes" id="UP000748025">
    <property type="component" value="Unassembled WGS sequence"/>
</dbReference>
<evidence type="ECO:0000313" key="14">
    <source>
        <dbReference type="Proteomes" id="UP000748025"/>
    </source>
</evidence>
<comment type="subcellular location">
    <subcellularLocation>
        <location evidence="1">Mitochondrion</location>
    </subcellularLocation>
</comment>
<dbReference type="InterPro" id="IPR014729">
    <property type="entry name" value="Rossmann-like_a/b/a_fold"/>
</dbReference>
<evidence type="ECO:0000256" key="3">
    <source>
        <dbReference type="ARBA" id="ARBA00012835"/>
    </source>
</evidence>
<evidence type="ECO:0000256" key="2">
    <source>
        <dbReference type="ARBA" id="ARBA00007894"/>
    </source>
</evidence>
<reference evidence="13" key="1">
    <citation type="journal article" date="2020" name="bioRxiv">
        <title>Whole genome comparisons of ergot fungi reveals the divergence and evolution of species within the genus Claviceps are the result of varying mechanisms driving genome evolution and host range expansion.</title>
        <authorList>
            <person name="Wyka S.A."/>
            <person name="Mondo S.J."/>
            <person name="Liu M."/>
            <person name="Dettman J."/>
            <person name="Nalam V."/>
            <person name="Broders K.D."/>
        </authorList>
    </citation>
    <scope>NUCLEOTIDE SEQUENCE</scope>
    <source>
        <strain evidence="13">CCC 602</strain>
    </source>
</reference>
<organism evidence="13 14">
    <name type="scientific">Claviceps pusilla</name>
    <dbReference type="NCBI Taxonomy" id="123648"/>
    <lineage>
        <taxon>Eukaryota</taxon>
        <taxon>Fungi</taxon>
        <taxon>Dikarya</taxon>
        <taxon>Ascomycota</taxon>
        <taxon>Pezizomycotina</taxon>
        <taxon>Sordariomycetes</taxon>
        <taxon>Hypocreomycetidae</taxon>
        <taxon>Hypocreales</taxon>
        <taxon>Clavicipitaceae</taxon>
        <taxon>Claviceps</taxon>
    </lineage>
</organism>
<dbReference type="GO" id="GO:0004818">
    <property type="term" value="F:glutamate-tRNA ligase activity"/>
    <property type="evidence" value="ECO:0007669"/>
    <property type="project" value="UniProtKB-EC"/>
</dbReference>
<keyword evidence="5 11" id="KW-0547">Nucleotide-binding</keyword>
<dbReference type="Gene3D" id="3.40.50.620">
    <property type="entry name" value="HUPs"/>
    <property type="match status" value="1"/>
</dbReference>
<dbReference type="GO" id="GO:0005739">
    <property type="term" value="C:mitochondrion"/>
    <property type="evidence" value="ECO:0007669"/>
    <property type="project" value="UniProtKB-SubCell"/>
</dbReference>
<dbReference type="InterPro" id="IPR004527">
    <property type="entry name" value="Glu-tRNA-ligase_bac/mito"/>
</dbReference>
<dbReference type="PANTHER" id="PTHR43311">
    <property type="entry name" value="GLUTAMATE--TRNA LIGASE"/>
    <property type="match status" value="1"/>
</dbReference>
<proteinExistence type="inferred from homology"/>
<evidence type="ECO:0000256" key="4">
    <source>
        <dbReference type="ARBA" id="ARBA00022598"/>
    </source>
</evidence>
<dbReference type="OrthoDB" id="428822at2759"/>
<keyword evidence="7 11" id="KW-0648">Protein biosynthesis</keyword>
<keyword evidence="14" id="KW-1185">Reference proteome</keyword>
<evidence type="ECO:0000256" key="5">
    <source>
        <dbReference type="ARBA" id="ARBA00022741"/>
    </source>
</evidence>
<dbReference type="InterPro" id="IPR000924">
    <property type="entry name" value="Glu/Gln-tRNA-synth"/>
</dbReference>
<gene>
    <name evidence="13" type="ORF">E4U43_008130</name>
</gene>
<dbReference type="InterPro" id="IPR033910">
    <property type="entry name" value="GluRS_core"/>
</dbReference>
<comment type="similarity">
    <text evidence="2">Belongs to the class-I aminoacyl-tRNA synthetase family. Glutamate--tRNA ligase type 1 subfamily.</text>
</comment>
<dbReference type="PANTHER" id="PTHR43311:SF2">
    <property type="entry name" value="GLUTAMATE--TRNA LIGASE, MITOCHONDRIAL-RELATED"/>
    <property type="match status" value="1"/>
</dbReference>
<dbReference type="EMBL" id="SRPW01000831">
    <property type="protein sequence ID" value="KAG6011766.1"/>
    <property type="molecule type" value="Genomic_DNA"/>
</dbReference>
<comment type="caution">
    <text evidence="13">The sequence shown here is derived from an EMBL/GenBank/DDBJ whole genome shotgun (WGS) entry which is preliminary data.</text>
</comment>
<accession>A0A9P7T124</accession>
<dbReference type="EC" id="6.1.1.17" evidence="3"/>
<dbReference type="GO" id="GO:0006424">
    <property type="term" value="P:glutamyl-tRNA aminoacylation"/>
    <property type="evidence" value="ECO:0007669"/>
    <property type="project" value="InterPro"/>
</dbReference>